<dbReference type="Gene3D" id="1.10.10.10">
    <property type="entry name" value="Winged helix-like DNA-binding domain superfamily/Winged helix DNA-binding domain"/>
    <property type="match status" value="1"/>
</dbReference>
<dbReference type="InterPro" id="IPR036388">
    <property type="entry name" value="WH-like_DNA-bd_sf"/>
</dbReference>
<dbReference type="EMBL" id="JAGQLG010000101">
    <property type="protein sequence ID" value="MCA9382295.1"/>
    <property type="molecule type" value="Genomic_DNA"/>
</dbReference>
<dbReference type="GO" id="GO:0003677">
    <property type="term" value="F:DNA binding"/>
    <property type="evidence" value="ECO:0007669"/>
    <property type="project" value="UniProtKB-KW"/>
</dbReference>
<dbReference type="InterPro" id="IPR011991">
    <property type="entry name" value="ArsR-like_HTH"/>
</dbReference>
<evidence type="ECO:0000259" key="4">
    <source>
        <dbReference type="PROSITE" id="PS50987"/>
    </source>
</evidence>
<dbReference type="PANTHER" id="PTHR43132:SF2">
    <property type="entry name" value="ARSENICAL RESISTANCE OPERON REPRESSOR ARSR-RELATED"/>
    <property type="match status" value="1"/>
</dbReference>
<dbReference type="InterPro" id="IPR001845">
    <property type="entry name" value="HTH_ArsR_DNA-bd_dom"/>
</dbReference>
<organism evidence="5 6">
    <name type="scientific">Candidatus Dojkabacteria bacterium</name>
    <dbReference type="NCBI Taxonomy" id="2099670"/>
    <lineage>
        <taxon>Bacteria</taxon>
        <taxon>Candidatus Dojkabacteria</taxon>
    </lineage>
</organism>
<dbReference type="InterPro" id="IPR036390">
    <property type="entry name" value="WH_DNA-bd_sf"/>
</dbReference>
<comment type="caution">
    <text evidence="5">The sequence shown here is derived from an EMBL/GenBank/DDBJ whole genome shotgun (WGS) entry which is preliminary data.</text>
</comment>
<proteinExistence type="predicted"/>
<keyword evidence="3" id="KW-0804">Transcription</keyword>
<evidence type="ECO:0000256" key="2">
    <source>
        <dbReference type="ARBA" id="ARBA00023125"/>
    </source>
</evidence>
<name>A0A955L3P0_9BACT</name>
<dbReference type="PANTHER" id="PTHR43132">
    <property type="entry name" value="ARSENICAL RESISTANCE OPERON REPRESSOR ARSR-RELATED"/>
    <property type="match status" value="1"/>
</dbReference>
<dbReference type="CDD" id="cd00090">
    <property type="entry name" value="HTH_ARSR"/>
    <property type="match status" value="1"/>
</dbReference>
<dbReference type="PROSITE" id="PS50987">
    <property type="entry name" value="HTH_ARSR_2"/>
    <property type="match status" value="1"/>
</dbReference>
<feature type="domain" description="HTH arsR-type" evidence="4">
    <location>
        <begin position="20"/>
        <end position="133"/>
    </location>
</feature>
<dbReference type="GO" id="GO:0003700">
    <property type="term" value="F:DNA-binding transcription factor activity"/>
    <property type="evidence" value="ECO:0007669"/>
    <property type="project" value="InterPro"/>
</dbReference>
<dbReference type="SMART" id="SM00418">
    <property type="entry name" value="HTH_ARSR"/>
    <property type="match status" value="1"/>
</dbReference>
<reference evidence="5" key="2">
    <citation type="journal article" date="2021" name="Microbiome">
        <title>Successional dynamics and alternative stable states in a saline activated sludge microbial community over 9 years.</title>
        <authorList>
            <person name="Wang Y."/>
            <person name="Ye J."/>
            <person name="Ju F."/>
            <person name="Liu L."/>
            <person name="Boyd J.A."/>
            <person name="Deng Y."/>
            <person name="Parks D.H."/>
            <person name="Jiang X."/>
            <person name="Yin X."/>
            <person name="Woodcroft B.J."/>
            <person name="Tyson G.W."/>
            <person name="Hugenholtz P."/>
            <person name="Polz M.F."/>
            <person name="Zhang T."/>
        </authorList>
    </citation>
    <scope>NUCLEOTIDE SEQUENCE</scope>
    <source>
        <strain evidence="5">HKST-UBA10</strain>
    </source>
</reference>
<reference evidence="5" key="1">
    <citation type="submission" date="2020-04" db="EMBL/GenBank/DDBJ databases">
        <authorList>
            <person name="Zhang T."/>
        </authorList>
    </citation>
    <scope>NUCLEOTIDE SEQUENCE</scope>
    <source>
        <strain evidence="5">HKST-UBA10</strain>
    </source>
</reference>
<dbReference type="InterPro" id="IPR051011">
    <property type="entry name" value="Metal_resp_trans_reg"/>
</dbReference>
<sequence>MAIYKKESIIATLNINIFIMAHKINYDLNKSFKALSNPVRLKIFVEILKEACECDLDKKGQISGNCVSNISKKLKLSQPTVSNHVKELVNANLIITVRNGRNIYLFGAEKTAKDFADFGEFFVDEVFGHEHEE</sequence>
<keyword evidence="2" id="KW-0238">DNA-binding</keyword>
<dbReference type="AlphaFoldDB" id="A0A955L3P0"/>
<dbReference type="Pfam" id="PF01022">
    <property type="entry name" value="HTH_5"/>
    <property type="match status" value="1"/>
</dbReference>
<accession>A0A955L3P0</accession>
<keyword evidence="1" id="KW-0805">Transcription regulation</keyword>
<evidence type="ECO:0000313" key="6">
    <source>
        <dbReference type="Proteomes" id="UP000782843"/>
    </source>
</evidence>
<evidence type="ECO:0000313" key="5">
    <source>
        <dbReference type="EMBL" id="MCA9382295.1"/>
    </source>
</evidence>
<evidence type="ECO:0000256" key="3">
    <source>
        <dbReference type="ARBA" id="ARBA00023163"/>
    </source>
</evidence>
<dbReference type="SUPFAM" id="SSF46785">
    <property type="entry name" value="Winged helix' DNA-binding domain"/>
    <property type="match status" value="1"/>
</dbReference>
<protein>
    <submittedName>
        <fullName evidence="5">Winged helix-turn-helix transcriptional regulator</fullName>
    </submittedName>
</protein>
<evidence type="ECO:0000256" key="1">
    <source>
        <dbReference type="ARBA" id="ARBA00023015"/>
    </source>
</evidence>
<gene>
    <name evidence="5" type="ORF">KC660_02705</name>
</gene>
<dbReference type="Proteomes" id="UP000782843">
    <property type="component" value="Unassembled WGS sequence"/>
</dbReference>